<dbReference type="AlphaFoldDB" id="A0AAW8M4A8"/>
<comment type="caution">
    <text evidence="1">The sequence shown here is derived from an EMBL/GenBank/DDBJ whole genome shotgun (WGS) entry which is preliminary data.</text>
</comment>
<evidence type="ECO:0000313" key="1">
    <source>
        <dbReference type="EMBL" id="MDR6956604.1"/>
    </source>
</evidence>
<accession>A0AAW8M4A8</accession>
<proteinExistence type="predicted"/>
<dbReference type="EMBL" id="JAVDVC010000001">
    <property type="protein sequence ID" value="MDR6956604.1"/>
    <property type="molecule type" value="Genomic_DNA"/>
</dbReference>
<organism evidence="1 2">
    <name type="scientific">Pseudomonas brassicacearum</name>
    <dbReference type="NCBI Taxonomy" id="930166"/>
    <lineage>
        <taxon>Bacteria</taxon>
        <taxon>Pseudomonadati</taxon>
        <taxon>Pseudomonadota</taxon>
        <taxon>Gammaproteobacteria</taxon>
        <taxon>Pseudomonadales</taxon>
        <taxon>Pseudomonadaceae</taxon>
        <taxon>Pseudomonas</taxon>
    </lineage>
</organism>
<name>A0AAW8M4A8_9PSED</name>
<sequence>MKGHMEISEFREEWDGTPNFKVLSTGHLFFCADITYISEKRGEETGQCSVQITRNGMQDGNIDIVEGDGFTSEKHHLQLNAKFQEYEFDMNDKSFVITGSSPKMGGAYSIRLSPNGLPASWR</sequence>
<reference evidence="1" key="1">
    <citation type="submission" date="2023-07" db="EMBL/GenBank/DDBJ databases">
        <title>Sorghum-associated microbial communities from plants grown in Nebraska, USA.</title>
        <authorList>
            <person name="Schachtman D."/>
        </authorList>
    </citation>
    <scope>NUCLEOTIDE SEQUENCE</scope>
    <source>
        <strain evidence="1">3432</strain>
    </source>
</reference>
<dbReference type="RefSeq" id="WP_310356130.1">
    <property type="nucleotide sequence ID" value="NZ_JAVDVC010000001.1"/>
</dbReference>
<protein>
    <submittedName>
        <fullName evidence="1">Uncharacterized protein</fullName>
    </submittedName>
</protein>
<evidence type="ECO:0000313" key="2">
    <source>
        <dbReference type="Proteomes" id="UP001252613"/>
    </source>
</evidence>
<gene>
    <name evidence="1" type="ORF">J2W43_000567</name>
</gene>
<dbReference type="Proteomes" id="UP001252613">
    <property type="component" value="Unassembled WGS sequence"/>
</dbReference>